<evidence type="ECO:0000313" key="3">
    <source>
        <dbReference type="Proteomes" id="UP000008177"/>
    </source>
</evidence>
<accession>G2YD14</accession>
<evidence type="ECO:0000313" key="2">
    <source>
        <dbReference type="EMBL" id="CCD49662.1"/>
    </source>
</evidence>
<evidence type="ECO:0008006" key="4">
    <source>
        <dbReference type="Google" id="ProtNLM"/>
    </source>
</evidence>
<dbReference type="Proteomes" id="UP000008177">
    <property type="component" value="Unplaced contigs"/>
</dbReference>
<proteinExistence type="predicted"/>
<feature type="signal peptide" evidence="1">
    <location>
        <begin position="1"/>
        <end position="18"/>
    </location>
</feature>
<protein>
    <recommendedName>
        <fullName evidence="4">Secreted protein</fullName>
    </recommendedName>
</protein>
<keyword evidence="1" id="KW-0732">Signal</keyword>
<evidence type="ECO:0000256" key="1">
    <source>
        <dbReference type="SAM" id="SignalP"/>
    </source>
</evidence>
<organism evidence="2 3">
    <name type="scientific">Botryotinia fuckeliana (strain T4)</name>
    <name type="common">Noble rot fungus</name>
    <name type="synonym">Botrytis cinerea</name>
    <dbReference type="NCBI Taxonomy" id="999810"/>
    <lineage>
        <taxon>Eukaryota</taxon>
        <taxon>Fungi</taxon>
        <taxon>Dikarya</taxon>
        <taxon>Ascomycota</taxon>
        <taxon>Pezizomycotina</taxon>
        <taxon>Leotiomycetes</taxon>
        <taxon>Helotiales</taxon>
        <taxon>Sclerotiniaceae</taxon>
        <taxon>Botrytis</taxon>
    </lineage>
</organism>
<dbReference type="EMBL" id="FQ790321">
    <property type="protein sequence ID" value="CCD49662.1"/>
    <property type="molecule type" value="Genomic_DNA"/>
</dbReference>
<sequence>MSGLLMFCLVILEACISCTPNRKGSKVRIDVLHPKRSLVHFVGPMSPFYRCCVLENGKPIVMKR</sequence>
<gene>
    <name evidence="2" type="ORF">BofuT4_P093700.1</name>
</gene>
<name>G2YD14_BOTF4</name>
<feature type="chain" id="PRO_5003440766" description="Secreted protein" evidence="1">
    <location>
        <begin position="19"/>
        <end position="64"/>
    </location>
</feature>
<dbReference type="HOGENOM" id="CLU_2867421_0_0_1"/>
<reference evidence="3" key="1">
    <citation type="journal article" date="2011" name="PLoS Genet.">
        <title>Genomic analysis of the necrotrophic fungal pathogens Sclerotinia sclerotiorum and Botrytis cinerea.</title>
        <authorList>
            <person name="Amselem J."/>
            <person name="Cuomo C.A."/>
            <person name="van Kan J.A."/>
            <person name="Viaud M."/>
            <person name="Benito E.P."/>
            <person name="Couloux A."/>
            <person name="Coutinho P.M."/>
            <person name="de Vries R.P."/>
            <person name="Dyer P.S."/>
            <person name="Fillinger S."/>
            <person name="Fournier E."/>
            <person name="Gout L."/>
            <person name="Hahn M."/>
            <person name="Kohn L."/>
            <person name="Lapalu N."/>
            <person name="Plummer K.M."/>
            <person name="Pradier J.M."/>
            <person name="Quevillon E."/>
            <person name="Sharon A."/>
            <person name="Simon A."/>
            <person name="ten Have A."/>
            <person name="Tudzynski B."/>
            <person name="Tudzynski P."/>
            <person name="Wincker P."/>
            <person name="Andrew M."/>
            <person name="Anthouard V."/>
            <person name="Beever R.E."/>
            <person name="Beffa R."/>
            <person name="Benoit I."/>
            <person name="Bouzid O."/>
            <person name="Brault B."/>
            <person name="Chen Z."/>
            <person name="Choquer M."/>
            <person name="Collemare J."/>
            <person name="Cotton P."/>
            <person name="Danchin E.G."/>
            <person name="Da Silva C."/>
            <person name="Gautier A."/>
            <person name="Giraud C."/>
            <person name="Giraud T."/>
            <person name="Gonzalez C."/>
            <person name="Grossetete S."/>
            <person name="Guldener U."/>
            <person name="Henrissat B."/>
            <person name="Howlett B.J."/>
            <person name="Kodira C."/>
            <person name="Kretschmer M."/>
            <person name="Lappartient A."/>
            <person name="Leroch M."/>
            <person name="Levis C."/>
            <person name="Mauceli E."/>
            <person name="Neuveglise C."/>
            <person name="Oeser B."/>
            <person name="Pearson M."/>
            <person name="Poulain J."/>
            <person name="Poussereau N."/>
            <person name="Quesneville H."/>
            <person name="Rascle C."/>
            <person name="Schumacher J."/>
            <person name="Segurens B."/>
            <person name="Sexton A."/>
            <person name="Silva E."/>
            <person name="Sirven C."/>
            <person name="Soanes D.M."/>
            <person name="Talbot N.J."/>
            <person name="Templeton M."/>
            <person name="Yandava C."/>
            <person name="Yarden O."/>
            <person name="Zeng Q."/>
            <person name="Rollins J.A."/>
            <person name="Lebrun M.H."/>
            <person name="Dickman M."/>
        </authorList>
    </citation>
    <scope>NUCLEOTIDE SEQUENCE [LARGE SCALE GENOMIC DNA]</scope>
    <source>
        <strain evidence="3">T4</strain>
    </source>
</reference>
<dbReference type="AlphaFoldDB" id="G2YD14"/>
<dbReference type="InParanoid" id="G2YD14"/>